<dbReference type="Proteomes" id="UP001177341">
    <property type="component" value="Unassembled WGS sequence"/>
</dbReference>
<evidence type="ECO:0000313" key="9">
    <source>
        <dbReference type="EMBL" id="MDP2524112.1"/>
    </source>
</evidence>
<keyword evidence="4" id="KW-0964">Secreted</keyword>
<keyword evidence="6" id="KW-0175">Coiled coil</keyword>
<dbReference type="EMBL" id="JAUOPG010000014">
    <property type="protein sequence ID" value="MDO6455261.1"/>
    <property type="molecule type" value="Genomic_DNA"/>
</dbReference>
<proteinExistence type="inferred from homology"/>
<accession>A0AAW7XLM7</accession>
<keyword evidence="8" id="KW-0969">Cilium</keyword>
<evidence type="ECO:0000256" key="3">
    <source>
        <dbReference type="ARBA" id="ARBA00005709"/>
    </source>
</evidence>
<sequence length="415" mass="44878">MRISTQQQFLKTVDNMQRTQTNMAELQEQASSGKRLQTPSDDPVAAAQVVKLERELAQYSKFEDNIDVTERRLQLEETILDSMYTATTRFKELGIYAGNSTLTSADRATIATEVEELTEYMASLMNTQDSLGEYIFAGSKGGTQPYEQLGDGSYQYNGDDGQRHIQVGTNLYIPSNDSGSYLFEAVEGRLEVGMTGASVSAGSPFLTVPPAGATFSTAFEDTDKEAAFLEATKGLGDLTVTISHDGTNSNYSITDSSGTSLAGGVFNDGDTIEYEGLAFDLAALSPGDPDTSITLDIAPEQMNILDVAQNFSTALRNVEGEELNEILATTLNQFEQAADRNLEATSALGTRLSSIEKITDSNADFKLFTQTALSSLVDADLTEVLSQYALEETALQASQALFGRITSLSLFDYIN</sequence>
<comment type="caution">
    <text evidence="8">The sequence shown here is derived from an EMBL/GenBank/DDBJ whole genome shotgun (WGS) entry which is preliminary data.</text>
</comment>
<dbReference type="GO" id="GO:0071973">
    <property type="term" value="P:bacterial-type flagellum-dependent cell motility"/>
    <property type="evidence" value="ECO:0007669"/>
    <property type="project" value="InterPro"/>
</dbReference>
<name>A0AAW7XLM7_9GAMM</name>
<feature type="coiled-coil region" evidence="6">
    <location>
        <begin position="16"/>
        <end position="72"/>
    </location>
</feature>
<dbReference type="PANTHER" id="PTHR42792">
    <property type="entry name" value="FLAGELLIN"/>
    <property type="match status" value="1"/>
</dbReference>
<dbReference type="GO" id="GO:0005198">
    <property type="term" value="F:structural molecule activity"/>
    <property type="evidence" value="ECO:0007669"/>
    <property type="project" value="InterPro"/>
</dbReference>
<dbReference type="AlphaFoldDB" id="A0AAW7XLM7"/>
<comment type="subcellular location">
    <subcellularLocation>
        <location evidence="1">Bacterial flagellum</location>
    </subcellularLocation>
    <subcellularLocation>
        <location evidence="2">Secreted</location>
    </subcellularLocation>
</comment>
<dbReference type="Gene3D" id="1.20.1330.10">
    <property type="entry name" value="f41 fragment of flagellin, N-terminal domain"/>
    <property type="match status" value="1"/>
</dbReference>
<keyword evidence="8" id="KW-0282">Flagellum</keyword>
<dbReference type="InterPro" id="IPR001492">
    <property type="entry name" value="Flagellin"/>
</dbReference>
<evidence type="ECO:0000313" key="10">
    <source>
        <dbReference type="Proteomes" id="UP001169862"/>
    </source>
</evidence>
<dbReference type="NCBIfam" id="TIGR02550">
    <property type="entry name" value="flagell_flgL"/>
    <property type="match status" value="1"/>
</dbReference>
<keyword evidence="5" id="KW-0975">Bacterial flagellum</keyword>
<feature type="domain" description="Flagellin N-terminal" evidence="7">
    <location>
        <begin position="3"/>
        <end position="140"/>
    </location>
</feature>
<dbReference type="GO" id="GO:0009424">
    <property type="term" value="C:bacterial-type flagellum hook"/>
    <property type="evidence" value="ECO:0007669"/>
    <property type="project" value="InterPro"/>
</dbReference>
<dbReference type="InterPro" id="IPR001029">
    <property type="entry name" value="Flagellin_N"/>
</dbReference>
<keyword evidence="8" id="KW-0966">Cell projection</keyword>
<organism evidence="8 10">
    <name type="scientific">Neptunomonas phycophila</name>
    <dbReference type="NCBI Taxonomy" id="1572645"/>
    <lineage>
        <taxon>Bacteria</taxon>
        <taxon>Pseudomonadati</taxon>
        <taxon>Pseudomonadota</taxon>
        <taxon>Gammaproteobacteria</taxon>
        <taxon>Oceanospirillales</taxon>
        <taxon>Oceanospirillaceae</taxon>
        <taxon>Neptunomonas</taxon>
    </lineage>
</organism>
<evidence type="ECO:0000256" key="6">
    <source>
        <dbReference type="SAM" id="Coils"/>
    </source>
</evidence>
<evidence type="ECO:0000256" key="5">
    <source>
        <dbReference type="ARBA" id="ARBA00023143"/>
    </source>
</evidence>
<dbReference type="GO" id="GO:0005576">
    <property type="term" value="C:extracellular region"/>
    <property type="evidence" value="ECO:0007669"/>
    <property type="project" value="UniProtKB-SubCell"/>
</dbReference>
<dbReference type="SUPFAM" id="SSF64518">
    <property type="entry name" value="Phase 1 flagellin"/>
    <property type="match status" value="1"/>
</dbReference>
<dbReference type="PANTHER" id="PTHR42792:SF1">
    <property type="entry name" value="FLAGELLAR HOOK-ASSOCIATED PROTEIN 3"/>
    <property type="match status" value="1"/>
</dbReference>
<evidence type="ECO:0000256" key="1">
    <source>
        <dbReference type="ARBA" id="ARBA00004365"/>
    </source>
</evidence>
<evidence type="ECO:0000313" key="11">
    <source>
        <dbReference type="Proteomes" id="UP001177341"/>
    </source>
</evidence>
<comment type="similarity">
    <text evidence="3">Belongs to the bacterial flagellin family.</text>
</comment>
<evidence type="ECO:0000313" key="8">
    <source>
        <dbReference type="EMBL" id="MDO6455261.1"/>
    </source>
</evidence>
<evidence type="ECO:0000259" key="7">
    <source>
        <dbReference type="Pfam" id="PF00669"/>
    </source>
</evidence>
<dbReference type="Pfam" id="PF00669">
    <property type="entry name" value="Flagellin_N"/>
    <property type="match status" value="1"/>
</dbReference>
<keyword evidence="11" id="KW-1185">Reference proteome</keyword>
<dbReference type="RefSeq" id="WP_249263559.1">
    <property type="nucleotide sequence ID" value="NZ_CAXPPA010000022.1"/>
</dbReference>
<dbReference type="Proteomes" id="UP001169862">
    <property type="component" value="Unassembled WGS sequence"/>
</dbReference>
<dbReference type="EMBL" id="JAUYVO010000014">
    <property type="protein sequence ID" value="MDP2524112.1"/>
    <property type="molecule type" value="Genomic_DNA"/>
</dbReference>
<evidence type="ECO:0000256" key="2">
    <source>
        <dbReference type="ARBA" id="ARBA00004613"/>
    </source>
</evidence>
<dbReference type="InterPro" id="IPR013384">
    <property type="entry name" value="Flagell_FlgL"/>
</dbReference>
<evidence type="ECO:0000256" key="4">
    <source>
        <dbReference type="ARBA" id="ARBA00022525"/>
    </source>
</evidence>
<gene>
    <name evidence="8" type="primary">flgL</name>
    <name evidence="8" type="ORF">Q4490_16985</name>
    <name evidence="9" type="ORF">Q8W30_16175</name>
</gene>
<reference evidence="8" key="1">
    <citation type="submission" date="2023-07" db="EMBL/GenBank/DDBJ databases">
        <title>Genome content predicts the carbon catabolic preferences of heterotrophic bacteria.</title>
        <authorList>
            <person name="Gralka M."/>
        </authorList>
    </citation>
    <scope>NUCLEOTIDE SEQUENCE</scope>
    <source>
        <strain evidence="9">5G01</strain>
        <strain evidence="8">I2M16</strain>
    </source>
</reference>
<protein>
    <submittedName>
        <fullName evidence="8">Flagellar hook-associated protein FlgL</fullName>
    </submittedName>
</protein>